<gene>
    <name evidence="1" type="ORF">LCGC14_2381570</name>
</gene>
<evidence type="ECO:0008006" key="2">
    <source>
        <dbReference type="Google" id="ProtNLM"/>
    </source>
</evidence>
<comment type="caution">
    <text evidence="1">The sequence shown here is derived from an EMBL/GenBank/DDBJ whole genome shotgun (WGS) entry which is preliminary data.</text>
</comment>
<sequence length="115" mass="13252">PIKTRLGEAIIEKLLKVFFGQKIMNNQNGFRAFNKKLKPILKKARYQGFAYATETVILTLINKKRIIECPIKVYDRKHGSSKINLANLMLDLLSCFLRYSCKITVNVFSKQKGNN</sequence>
<organism evidence="1">
    <name type="scientific">marine sediment metagenome</name>
    <dbReference type="NCBI Taxonomy" id="412755"/>
    <lineage>
        <taxon>unclassified sequences</taxon>
        <taxon>metagenomes</taxon>
        <taxon>ecological metagenomes</taxon>
    </lineage>
</organism>
<name>A0A0F9C0T1_9ZZZZ</name>
<dbReference type="EMBL" id="LAZR01035334">
    <property type="protein sequence ID" value="KKL27795.1"/>
    <property type="molecule type" value="Genomic_DNA"/>
</dbReference>
<accession>A0A0F9C0T1</accession>
<feature type="non-terminal residue" evidence="1">
    <location>
        <position position="1"/>
    </location>
</feature>
<proteinExistence type="predicted"/>
<dbReference type="AlphaFoldDB" id="A0A0F9C0T1"/>
<protein>
    <recommendedName>
        <fullName evidence="2">Glycosyltransferase 2-like domain-containing protein</fullName>
    </recommendedName>
</protein>
<reference evidence="1" key="1">
    <citation type="journal article" date="2015" name="Nature">
        <title>Complex archaea that bridge the gap between prokaryotes and eukaryotes.</title>
        <authorList>
            <person name="Spang A."/>
            <person name="Saw J.H."/>
            <person name="Jorgensen S.L."/>
            <person name="Zaremba-Niedzwiedzka K."/>
            <person name="Martijn J."/>
            <person name="Lind A.E."/>
            <person name="van Eijk R."/>
            <person name="Schleper C."/>
            <person name="Guy L."/>
            <person name="Ettema T.J."/>
        </authorList>
    </citation>
    <scope>NUCLEOTIDE SEQUENCE</scope>
</reference>
<evidence type="ECO:0000313" key="1">
    <source>
        <dbReference type="EMBL" id="KKL27795.1"/>
    </source>
</evidence>